<organism evidence="2 3">
    <name type="scientific">Aquamicrobium defluvii</name>
    <dbReference type="NCBI Taxonomy" id="69279"/>
    <lineage>
        <taxon>Bacteria</taxon>
        <taxon>Pseudomonadati</taxon>
        <taxon>Pseudomonadota</taxon>
        <taxon>Alphaproteobacteria</taxon>
        <taxon>Hyphomicrobiales</taxon>
        <taxon>Phyllobacteriaceae</taxon>
        <taxon>Aquamicrobium</taxon>
    </lineage>
</organism>
<keyword evidence="2" id="KW-0808">Transferase</keyword>
<dbReference type="InterPro" id="IPR028098">
    <property type="entry name" value="Glyco_trans_4-like_N"/>
</dbReference>
<proteinExistence type="predicted"/>
<sequence length="396" mass="44198">MTPDGYSSTSCHASSLTATRASLLLSINTSWNIVNFRTGLVRTMVAQCFKVAAASPDDTHTARLAEIGCRHISLAIDNRGTNPVKDAGLFLRYLGLMLREKPDVYLSWTIKPNIYGSLAAHILRVPVICNVSGLGTTFLHDGWLTRFVKLLYRVAFSRSAVIFFQNRDDLDLFVESRLVRPEQVCLLPGSGIDLDRFAPAPIAPREADDGPVFILVARLLWDKGIREYVEAARRIKARMPQVRFRLLGFLDVENRTAVPRQAVENWVQEGIIEYLGQTNDVRPHLADADCVVLPSYREGTPRSLLEAAAMARPLIATDVPGCREVVDDGVNGWLCKAKDTDDLVDKMLRFAESSGERRLEMGLQSRLKAERQFNERIVIDAYLAAIEQILARRGSS</sequence>
<name>A0A4R6YFA7_9HYPH</name>
<dbReference type="OrthoDB" id="9790710at2"/>
<dbReference type="Pfam" id="PF13579">
    <property type="entry name" value="Glyco_trans_4_4"/>
    <property type="match status" value="1"/>
</dbReference>
<reference evidence="2 3" key="1">
    <citation type="submission" date="2019-03" db="EMBL/GenBank/DDBJ databases">
        <title>Genomic Encyclopedia of Type Strains, Phase IV (KMG-IV): sequencing the most valuable type-strain genomes for metagenomic binning, comparative biology and taxonomic classification.</title>
        <authorList>
            <person name="Goeker M."/>
        </authorList>
    </citation>
    <scope>NUCLEOTIDE SEQUENCE [LARGE SCALE GENOMIC DNA]</scope>
    <source>
        <strain evidence="2 3">DSM 11603</strain>
    </source>
</reference>
<feature type="domain" description="Glycosyltransferase subfamily 4-like N-terminal" evidence="1">
    <location>
        <begin position="39"/>
        <end position="188"/>
    </location>
</feature>
<evidence type="ECO:0000313" key="2">
    <source>
        <dbReference type="EMBL" id="TDR34865.1"/>
    </source>
</evidence>
<dbReference type="PANTHER" id="PTHR12526:SF638">
    <property type="entry name" value="SPORE COAT PROTEIN SA"/>
    <property type="match status" value="1"/>
</dbReference>
<dbReference type="GO" id="GO:0016757">
    <property type="term" value="F:glycosyltransferase activity"/>
    <property type="evidence" value="ECO:0007669"/>
    <property type="project" value="TreeGrafter"/>
</dbReference>
<keyword evidence="3" id="KW-1185">Reference proteome</keyword>
<dbReference type="Proteomes" id="UP000294958">
    <property type="component" value="Unassembled WGS sequence"/>
</dbReference>
<dbReference type="EMBL" id="SNZF01000012">
    <property type="protein sequence ID" value="TDR34865.1"/>
    <property type="molecule type" value="Genomic_DNA"/>
</dbReference>
<dbReference type="PANTHER" id="PTHR12526">
    <property type="entry name" value="GLYCOSYLTRANSFERASE"/>
    <property type="match status" value="1"/>
</dbReference>
<accession>A0A4R6YFA7</accession>
<dbReference type="AlphaFoldDB" id="A0A4R6YFA7"/>
<dbReference type="CDD" id="cd03808">
    <property type="entry name" value="GT4_CapM-like"/>
    <property type="match status" value="1"/>
</dbReference>
<dbReference type="Pfam" id="PF13692">
    <property type="entry name" value="Glyco_trans_1_4"/>
    <property type="match status" value="1"/>
</dbReference>
<evidence type="ECO:0000259" key="1">
    <source>
        <dbReference type="Pfam" id="PF13579"/>
    </source>
</evidence>
<protein>
    <submittedName>
        <fullName evidence="2">Glycosyltransferase involved in cell wall biosynthesis</fullName>
    </submittedName>
</protein>
<gene>
    <name evidence="2" type="ORF">DES43_11277</name>
</gene>
<dbReference type="Gene3D" id="3.40.50.2000">
    <property type="entry name" value="Glycogen Phosphorylase B"/>
    <property type="match status" value="2"/>
</dbReference>
<dbReference type="SUPFAM" id="SSF53756">
    <property type="entry name" value="UDP-Glycosyltransferase/glycogen phosphorylase"/>
    <property type="match status" value="1"/>
</dbReference>
<comment type="caution">
    <text evidence="2">The sequence shown here is derived from an EMBL/GenBank/DDBJ whole genome shotgun (WGS) entry which is preliminary data.</text>
</comment>
<evidence type="ECO:0000313" key="3">
    <source>
        <dbReference type="Proteomes" id="UP000294958"/>
    </source>
</evidence>